<dbReference type="Pfam" id="PF13362">
    <property type="entry name" value="Toprim_3"/>
    <property type="match status" value="1"/>
</dbReference>
<feature type="compositionally biased region" description="Basic and acidic residues" evidence="1">
    <location>
        <begin position="108"/>
        <end position="121"/>
    </location>
</feature>
<evidence type="ECO:0000313" key="5">
    <source>
        <dbReference type="Proteomes" id="UP000266568"/>
    </source>
</evidence>
<dbReference type="Pfam" id="PF23639">
    <property type="entry name" value="DUF7146"/>
    <property type="match status" value="1"/>
</dbReference>
<feature type="domain" description="Toprim" evidence="2">
    <location>
        <begin position="245"/>
        <end position="334"/>
    </location>
</feature>
<dbReference type="EMBL" id="QXDC01000004">
    <property type="protein sequence ID" value="RIA37384.1"/>
    <property type="molecule type" value="Genomic_DNA"/>
</dbReference>
<dbReference type="CDD" id="cd01029">
    <property type="entry name" value="TOPRIM_primases"/>
    <property type="match status" value="1"/>
</dbReference>
<organism evidence="4 5">
    <name type="scientific">Hephaestia caeni</name>
    <dbReference type="NCBI Taxonomy" id="645617"/>
    <lineage>
        <taxon>Bacteria</taxon>
        <taxon>Pseudomonadati</taxon>
        <taxon>Pseudomonadota</taxon>
        <taxon>Alphaproteobacteria</taxon>
        <taxon>Sphingomonadales</taxon>
        <taxon>Sphingomonadaceae</taxon>
        <taxon>Hephaestia</taxon>
    </lineage>
</organism>
<keyword evidence="5" id="KW-1185">Reference proteome</keyword>
<protein>
    <submittedName>
        <fullName evidence="4">Toprim domain-containing protein</fullName>
    </submittedName>
</protein>
<dbReference type="InterPro" id="IPR006171">
    <property type="entry name" value="TOPRIM_dom"/>
</dbReference>
<evidence type="ECO:0000256" key="1">
    <source>
        <dbReference type="SAM" id="MobiDB-lite"/>
    </source>
</evidence>
<name>A0A397NUJ7_9SPHN</name>
<dbReference type="AlphaFoldDB" id="A0A397NUJ7"/>
<feature type="domain" description="DUF7146" evidence="3">
    <location>
        <begin position="126"/>
        <end position="238"/>
    </location>
</feature>
<sequence length="358" mass="38747">MGRLSDQAGELAQRLGDQAEAVCRHYLSKGHREGRYWLVGDARNTPGRSLYVRLSGSDDGRGAAGKWTDASTGEHGDLLDIIAISCGHHRLRDSLDEARSFLSLPRPEPVDEGPRYRREPKAPTGTPQAARRLLAASKPFLATVVEAYLRQRAITDLRNGDPLRFHPHCYYRPSQDDPPGTRPAWPAMIAAVTDLDGGVTGVHRTWLTSGLDPAAIDKAPISSPRRAMGHLLGHGVRFGVADSVMAAGEGIETLLSVRQIMPAMPMIAALSSPHLGAILFPAALRRLYVVRDDDPAGDVAVTTLSERASSAGIEVVPLSPMLGDHNEDLRLVGPERMRAGLRVQLVPADVGRFLMPSR</sequence>
<reference evidence="4 5" key="1">
    <citation type="submission" date="2018-08" db="EMBL/GenBank/DDBJ databases">
        <title>Genomic Encyclopedia of Type Strains, Phase IV (KMG-IV): sequencing the most valuable type-strain genomes for metagenomic binning, comparative biology and taxonomic classification.</title>
        <authorList>
            <person name="Goeker M."/>
        </authorList>
    </citation>
    <scope>NUCLEOTIDE SEQUENCE [LARGE SCALE GENOMIC DNA]</scope>
    <source>
        <strain evidence="4 5">DSM 25527</strain>
    </source>
</reference>
<evidence type="ECO:0000259" key="2">
    <source>
        <dbReference type="Pfam" id="PF13362"/>
    </source>
</evidence>
<dbReference type="RefSeq" id="WP_119036703.1">
    <property type="nucleotide sequence ID" value="NZ_QXDC01000004.1"/>
</dbReference>
<dbReference type="InterPro" id="IPR055570">
    <property type="entry name" value="DUF7146"/>
</dbReference>
<feature type="region of interest" description="Disordered" evidence="1">
    <location>
        <begin position="103"/>
        <end position="129"/>
    </location>
</feature>
<evidence type="ECO:0000259" key="3">
    <source>
        <dbReference type="Pfam" id="PF23639"/>
    </source>
</evidence>
<comment type="caution">
    <text evidence="4">The sequence shown here is derived from an EMBL/GenBank/DDBJ whole genome shotgun (WGS) entry which is preliminary data.</text>
</comment>
<dbReference type="Proteomes" id="UP000266568">
    <property type="component" value="Unassembled WGS sequence"/>
</dbReference>
<dbReference type="OrthoDB" id="9811157at2"/>
<gene>
    <name evidence="4" type="ORF">DFR49_3268</name>
</gene>
<evidence type="ECO:0000313" key="4">
    <source>
        <dbReference type="EMBL" id="RIA37384.1"/>
    </source>
</evidence>
<dbReference type="InterPro" id="IPR034154">
    <property type="entry name" value="TOPRIM_DnaG/twinkle"/>
</dbReference>
<accession>A0A397NUJ7</accession>
<proteinExistence type="predicted"/>